<dbReference type="EMBL" id="OFTC01000006">
    <property type="protein sequence ID" value="SOZ34825.1"/>
    <property type="molecule type" value="Genomic_DNA"/>
</dbReference>
<dbReference type="EMBL" id="LT984806">
    <property type="protein sequence ID" value="SPD46810.1"/>
    <property type="molecule type" value="Genomic_DNA"/>
</dbReference>
<evidence type="ECO:0000313" key="4">
    <source>
        <dbReference type="Proteomes" id="UP000256710"/>
    </source>
</evidence>
<evidence type="ECO:0000313" key="1">
    <source>
        <dbReference type="EMBL" id="SOZ34825.1"/>
    </source>
</evidence>
<proteinExistence type="predicted"/>
<organism evidence="2 3">
    <name type="scientific">Cupriavidus neocaledonicus</name>
    <dbReference type="NCBI Taxonomy" id="1040979"/>
    <lineage>
        <taxon>Bacteria</taxon>
        <taxon>Pseudomonadati</taxon>
        <taxon>Pseudomonadota</taxon>
        <taxon>Betaproteobacteria</taxon>
        <taxon>Burkholderiales</taxon>
        <taxon>Burkholderiaceae</taxon>
        <taxon>Cupriavidus</taxon>
    </lineage>
</organism>
<evidence type="ECO:0000313" key="2">
    <source>
        <dbReference type="EMBL" id="SPD46810.1"/>
    </source>
</evidence>
<keyword evidence="4" id="KW-1185">Reference proteome</keyword>
<protein>
    <submittedName>
        <fullName evidence="2">Uncharacterized protein</fullName>
    </submittedName>
</protein>
<dbReference type="Proteomes" id="UP000255168">
    <property type="component" value="Chromosome I"/>
</dbReference>
<reference evidence="3 4" key="1">
    <citation type="submission" date="2018-01" db="EMBL/GenBank/DDBJ databases">
        <authorList>
            <person name="Clerissi C."/>
        </authorList>
    </citation>
    <scope>NUCLEOTIDE SEQUENCE [LARGE SCALE GENOMIC DNA]</scope>
    <source>
        <strain evidence="1">Cupriavidus taiwanensis STM 6082</strain>
        <strain evidence="2">Cupriavidus taiwanensis STM 6160</strain>
    </source>
</reference>
<accession>A0A375H9E5</accession>
<dbReference type="AlphaFoldDB" id="A0A375H9E5"/>
<dbReference type="Proteomes" id="UP000256710">
    <property type="component" value="Unassembled WGS sequence"/>
</dbReference>
<name>A0A375H9E5_9BURK</name>
<sequence length="141" mass="15296">MTLASCAILPTASWSCARAGLSRAAAATRSGNGLLIPTRGGCLPRCHGHSRRLPVCRLRDLKRCTEPGSRCPRCVVPLKDNFRTVPLRQPPMGAAERGAWQPWRSGFLPLGTASARALPARPTQHASGNRALPVWQRRQVL</sequence>
<evidence type="ECO:0000313" key="3">
    <source>
        <dbReference type="Proteomes" id="UP000255168"/>
    </source>
</evidence>
<gene>
    <name evidence="1" type="ORF">CBM2605_A140055</name>
    <name evidence="2" type="ORF">CBM2607_11750</name>
</gene>